<evidence type="ECO:0000313" key="1">
    <source>
        <dbReference type="EMBL" id="CAF0898602.1"/>
    </source>
</evidence>
<dbReference type="Proteomes" id="UP000677228">
    <property type="component" value="Unassembled WGS sequence"/>
</dbReference>
<dbReference type="EMBL" id="CAJOBA010003371">
    <property type="protein sequence ID" value="CAF3679736.1"/>
    <property type="molecule type" value="Genomic_DNA"/>
</dbReference>
<protein>
    <submittedName>
        <fullName evidence="1">Uncharacterized protein</fullName>
    </submittedName>
</protein>
<organism evidence="1 3">
    <name type="scientific">Didymodactylos carnosus</name>
    <dbReference type="NCBI Taxonomy" id="1234261"/>
    <lineage>
        <taxon>Eukaryota</taxon>
        <taxon>Metazoa</taxon>
        <taxon>Spiralia</taxon>
        <taxon>Gnathifera</taxon>
        <taxon>Rotifera</taxon>
        <taxon>Eurotatoria</taxon>
        <taxon>Bdelloidea</taxon>
        <taxon>Philodinida</taxon>
        <taxon>Philodinidae</taxon>
        <taxon>Didymodactylos</taxon>
    </lineage>
</organism>
<gene>
    <name evidence="1" type="ORF">OVA965_LOCUS9503</name>
    <name evidence="2" type="ORF">TMI583_LOCUS9499</name>
</gene>
<name>A0A8S2DE72_9BILA</name>
<evidence type="ECO:0000313" key="3">
    <source>
        <dbReference type="Proteomes" id="UP000677228"/>
    </source>
</evidence>
<reference evidence="1" key="1">
    <citation type="submission" date="2021-02" db="EMBL/GenBank/DDBJ databases">
        <authorList>
            <person name="Nowell W R."/>
        </authorList>
    </citation>
    <scope>NUCLEOTIDE SEQUENCE</scope>
</reference>
<dbReference type="EMBL" id="CAJNOK010003370">
    <property type="protein sequence ID" value="CAF0898602.1"/>
    <property type="molecule type" value="Genomic_DNA"/>
</dbReference>
<dbReference type="AlphaFoldDB" id="A0A8S2DE72"/>
<evidence type="ECO:0000313" key="2">
    <source>
        <dbReference type="EMBL" id="CAF3679736.1"/>
    </source>
</evidence>
<sequence length="99" mass="11362">KIIVAYLTDGSIHIYAFNKNVLLRDWGHVSVDKDLDLLSLMPLCLVCTFHCKPNTSEQPCLMLIELTKILLLTAEFEEGSLNDKTELEPPVRFDDQEWL</sequence>
<comment type="caution">
    <text evidence="1">The sequence shown here is derived from an EMBL/GenBank/DDBJ whole genome shotgun (WGS) entry which is preliminary data.</text>
</comment>
<proteinExistence type="predicted"/>
<dbReference type="Proteomes" id="UP000682733">
    <property type="component" value="Unassembled WGS sequence"/>
</dbReference>
<feature type="non-terminal residue" evidence="1">
    <location>
        <position position="1"/>
    </location>
</feature>
<accession>A0A8S2DE72</accession>